<organism evidence="3 4">
    <name type="scientific">Undibacterium terreum</name>
    <dbReference type="NCBI Taxonomy" id="1224302"/>
    <lineage>
        <taxon>Bacteria</taxon>
        <taxon>Pseudomonadati</taxon>
        <taxon>Pseudomonadota</taxon>
        <taxon>Betaproteobacteria</taxon>
        <taxon>Burkholderiales</taxon>
        <taxon>Oxalobacteraceae</taxon>
        <taxon>Undibacterium</taxon>
    </lineage>
</organism>
<dbReference type="InterPro" id="IPR014710">
    <property type="entry name" value="RmlC-like_jellyroll"/>
</dbReference>
<dbReference type="SUPFAM" id="SSF51182">
    <property type="entry name" value="RmlC-like cupins"/>
    <property type="match status" value="1"/>
</dbReference>
<accession>A0A916XPZ3</accession>
<dbReference type="Pfam" id="PF07883">
    <property type="entry name" value="Cupin_2"/>
    <property type="match status" value="1"/>
</dbReference>
<feature type="chain" id="PRO_5037046221" evidence="1">
    <location>
        <begin position="24"/>
        <end position="133"/>
    </location>
</feature>
<keyword evidence="4" id="KW-1185">Reference proteome</keyword>
<evidence type="ECO:0000256" key="1">
    <source>
        <dbReference type="SAM" id="SignalP"/>
    </source>
</evidence>
<dbReference type="EMBL" id="BMED01000006">
    <property type="protein sequence ID" value="GGC94462.1"/>
    <property type="molecule type" value="Genomic_DNA"/>
</dbReference>
<dbReference type="CDD" id="cd02235">
    <property type="entry name" value="cupin_BLL4011-like"/>
    <property type="match status" value="1"/>
</dbReference>
<dbReference type="PANTHER" id="PTHR38599">
    <property type="entry name" value="CUPIN DOMAIN PROTEIN (AFU_ORTHOLOGUE AFUA_3G13620)"/>
    <property type="match status" value="1"/>
</dbReference>
<dbReference type="Gene3D" id="2.60.120.10">
    <property type="entry name" value="Jelly Rolls"/>
    <property type="match status" value="1"/>
</dbReference>
<name>A0A916XPZ3_9BURK</name>
<reference evidence="3" key="2">
    <citation type="submission" date="2020-09" db="EMBL/GenBank/DDBJ databases">
        <authorList>
            <person name="Sun Q."/>
            <person name="Zhou Y."/>
        </authorList>
    </citation>
    <scope>NUCLEOTIDE SEQUENCE</scope>
    <source>
        <strain evidence="3">CGMCC 1.10998</strain>
    </source>
</reference>
<evidence type="ECO:0000259" key="2">
    <source>
        <dbReference type="Pfam" id="PF07883"/>
    </source>
</evidence>
<dbReference type="AlphaFoldDB" id="A0A916XPZ3"/>
<reference evidence="3" key="1">
    <citation type="journal article" date="2014" name="Int. J. Syst. Evol. Microbiol.">
        <title>Complete genome sequence of Corynebacterium casei LMG S-19264T (=DSM 44701T), isolated from a smear-ripened cheese.</title>
        <authorList>
            <consortium name="US DOE Joint Genome Institute (JGI-PGF)"/>
            <person name="Walter F."/>
            <person name="Albersmeier A."/>
            <person name="Kalinowski J."/>
            <person name="Ruckert C."/>
        </authorList>
    </citation>
    <scope>NUCLEOTIDE SEQUENCE</scope>
    <source>
        <strain evidence="3">CGMCC 1.10998</strain>
    </source>
</reference>
<dbReference type="RefSeq" id="WP_188568611.1">
    <property type="nucleotide sequence ID" value="NZ_BMED01000006.1"/>
</dbReference>
<dbReference type="InterPro" id="IPR011051">
    <property type="entry name" value="RmlC_Cupin_sf"/>
</dbReference>
<evidence type="ECO:0000313" key="3">
    <source>
        <dbReference type="EMBL" id="GGC94462.1"/>
    </source>
</evidence>
<protein>
    <submittedName>
        <fullName evidence="3">Cupin</fullName>
    </submittedName>
</protein>
<dbReference type="InterPro" id="IPR013096">
    <property type="entry name" value="Cupin_2"/>
</dbReference>
<dbReference type="Proteomes" id="UP000637423">
    <property type="component" value="Unassembled WGS sequence"/>
</dbReference>
<proteinExistence type="predicted"/>
<evidence type="ECO:0000313" key="4">
    <source>
        <dbReference type="Proteomes" id="UP000637423"/>
    </source>
</evidence>
<dbReference type="PANTHER" id="PTHR38599:SF1">
    <property type="entry name" value="CUPIN DOMAIN PROTEIN (AFU_ORTHOLOGUE AFUA_3G13620)"/>
    <property type="match status" value="1"/>
</dbReference>
<feature type="domain" description="Cupin type-2" evidence="2">
    <location>
        <begin position="49"/>
        <end position="115"/>
    </location>
</feature>
<feature type="signal peptide" evidence="1">
    <location>
        <begin position="1"/>
        <end position="23"/>
    </location>
</feature>
<gene>
    <name evidence="3" type="ORF">GCM10011396_47260</name>
</gene>
<keyword evidence="1" id="KW-0732">Signal</keyword>
<comment type="caution">
    <text evidence="3">The sequence shown here is derived from an EMBL/GenBank/DDBJ whole genome shotgun (WGS) entry which is preliminary data.</text>
</comment>
<sequence>MKPNSFSSLLFLVALSLCTAASAQNAGFRRTVVQKGDVSVPNREAVVARVEVDPGVTSGRHTHPGDEISYVLEGEGELLIDGEAPRKIKTGDAFIIPAGKVHEAKSTGSVTMKLVGTYVVEKGQPMATPAAAK</sequence>